<organism evidence="3 4">
    <name type="scientific">Stenotrophomonas pavanii</name>
    <dbReference type="NCBI Taxonomy" id="487698"/>
    <lineage>
        <taxon>Bacteria</taxon>
        <taxon>Pseudomonadati</taxon>
        <taxon>Pseudomonadota</taxon>
        <taxon>Gammaproteobacteria</taxon>
        <taxon>Lysobacterales</taxon>
        <taxon>Lysobacteraceae</taxon>
        <taxon>Stenotrophomonas</taxon>
    </lineage>
</organism>
<dbReference type="EMBL" id="AP024684">
    <property type="protein sequence ID" value="BCX42108.1"/>
    <property type="molecule type" value="Genomic_DNA"/>
</dbReference>
<accession>A0A246KYJ2</accession>
<dbReference type="Gene3D" id="3.40.50.1010">
    <property type="entry name" value="5'-nuclease"/>
    <property type="match status" value="1"/>
</dbReference>
<dbReference type="Pfam" id="PF01936">
    <property type="entry name" value="NYN"/>
    <property type="match status" value="1"/>
</dbReference>
<dbReference type="CDD" id="cd18722">
    <property type="entry name" value="PIN_NicB-like"/>
    <property type="match status" value="1"/>
</dbReference>
<feature type="domain" description="NYN" evidence="1">
    <location>
        <begin position="143"/>
        <end position="188"/>
    </location>
</feature>
<dbReference type="InterPro" id="IPR021139">
    <property type="entry name" value="NYN"/>
</dbReference>
<gene>
    <name evidence="3" type="ORF">CEE55_11300</name>
    <name evidence="2" type="ORF">STNY_R02550</name>
</gene>
<protein>
    <submittedName>
        <fullName evidence="3">NYN domain-containing protein</fullName>
    </submittedName>
</protein>
<dbReference type="RefSeq" id="WP_049465440.1">
    <property type="nucleotide sequence ID" value="NZ_AP024684.1"/>
</dbReference>
<evidence type="ECO:0000313" key="3">
    <source>
        <dbReference type="EMBL" id="OWR33486.1"/>
    </source>
</evidence>
<evidence type="ECO:0000313" key="2">
    <source>
        <dbReference type="EMBL" id="BCX42108.1"/>
    </source>
</evidence>
<reference evidence="2 5" key="2">
    <citation type="submission" date="2021-05" db="EMBL/GenBank/DDBJ databases">
        <title>Complete Genome Sequence of Stenotrophomonas pavanii strain Y.</title>
        <authorList>
            <person name="Dohra H."/>
            <person name="Mohad Din A.R.J."/>
            <person name="Suzuki K."/>
            <person name="Fatma A."/>
            <person name="Honjyo M."/>
            <person name="Nishimura T."/>
            <person name="Moriuch R."/>
            <person name="Masuda K."/>
            <person name="Minoura A."/>
            <person name="Tashiro Y."/>
            <person name="Futamata H."/>
        </authorList>
    </citation>
    <scope>NUCLEOTIDE SEQUENCE [LARGE SCALE GENOMIC DNA]</scope>
    <source>
        <strain evidence="2">Berkeley</strain>
        <strain evidence="5">Y</strain>
    </source>
</reference>
<evidence type="ECO:0000313" key="5">
    <source>
        <dbReference type="Proteomes" id="UP000825066"/>
    </source>
</evidence>
<dbReference type="GO" id="GO:0004540">
    <property type="term" value="F:RNA nuclease activity"/>
    <property type="evidence" value="ECO:0007669"/>
    <property type="project" value="InterPro"/>
</dbReference>
<name>A0A246KYJ2_9GAMM</name>
<dbReference type="Proteomes" id="UP000197904">
    <property type="component" value="Unassembled WGS sequence"/>
</dbReference>
<reference evidence="3 4" key="1">
    <citation type="submission" date="2017-06" db="EMBL/GenBank/DDBJ databases">
        <authorList>
            <person name="Kim H.J."/>
            <person name="Triplett B.A."/>
        </authorList>
    </citation>
    <scope>NUCLEOTIDE SEQUENCE [LARGE SCALE GENOMIC DNA]</scope>
    <source>
        <strain evidence="3 4">S18795</strain>
    </source>
</reference>
<evidence type="ECO:0000313" key="4">
    <source>
        <dbReference type="Proteomes" id="UP000197904"/>
    </source>
</evidence>
<dbReference type="EMBL" id="NIXP01000079">
    <property type="protein sequence ID" value="OWR33486.1"/>
    <property type="molecule type" value="Genomic_DNA"/>
</dbReference>
<proteinExistence type="predicted"/>
<evidence type="ECO:0000259" key="1">
    <source>
        <dbReference type="Pfam" id="PF01936"/>
    </source>
</evidence>
<sequence length="237" mass="26733">MPTAILIDGGYFVKRFRRIEPHNANNAERAAEVAHRWALAHLTSSGCQRRELYRIFFYDCPPLQKRMHNPISGTCINYARSPEALFRIDLHETLKQKRKVALRLGHLADSSSWTTDSRTLDALLKGKRSFSTLLPEDLHPEVRQKGVDMRIGLDISSLSLKRQVRQIVLVAGDADFIPAAKLARREGVDFVLDPMWSPIPQGLLEHIDGVRSTCPRPANRKEGKAVIEHAMVGATRP</sequence>
<dbReference type="AlphaFoldDB" id="A0A246KYJ2"/>
<keyword evidence="5" id="KW-1185">Reference proteome</keyword>
<dbReference type="Proteomes" id="UP000825066">
    <property type="component" value="Chromosome"/>
</dbReference>